<reference evidence="1" key="1">
    <citation type="journal article" date="2014" name="Front. Microbiol.">
        <title>High frequency of phylogenetically diverse reductive dehalogenase-homologous genes in deep subseafloor sedimentary metagenomes.</title>
        <authorList>
            <person name="Kawai M."/>
            <person name="Futagami T."/>
            <person name="Toyoda A."/>
            <person name="Takaki Y."/>
            <person name="Nishi S."/>
            <person name="Hori S."/>
            <person name="Arai W."/>
            <person name="Tsubouchi T."/>
            <person name="Morono Y."/>
            <person name="Uchiyama I."/>
            <person name="Ito T."/>
            <person name="Fujiyama A."/>
            <person name="Inagaki F."/>
            <person name="Takami H."/>
        </authorList>
    </citation>
    <scope>NUCLEOTIDE SEQUENCE</scope>
    <source>
        <strain evidence="1">Expedition CK06-06</strain>
    </source>
</reference>
<name>X1DW25_9ZZZZ</name>
<evidence type="ECO:0000313" key="1">
    <source>
        <dbReference type="EMBL" id="GAH25236.1"/>
    </source>
</evidence>
<proteinExistence type="predicted"/>
<protein>
    <submittedName>
        <fullName evidence="1">Uncharacterized protein</fullName>
    </submittedName>
</protein>
<comment type="caution">
    <text evidence="1">The sequence shown here is derived from an EMBL/GenBank/DDBJ whole genome shotgun (WGS) entry which is preliminary data.</text>
</comment>
<dbReference type="AlphaFoldDB" id="X1DW25"/>
<organism evidence="1">
    <name type="scientific">marine sediment metagenome</name>
    <dbReference type="NCBI Taxonomy" id="412755"/>
    <lineage>
        <taxon>unclassified sequences</taxon>
        <taxon>metagenomes</taxon>
        <taxon>ecological metagenomes</taxon>
    </lineage>
</organism>
<dbReference type="EMBL" id="BARU01004958">
    <property type="protein sequence ID" value="GAH25236.1"/>
    <property type="molecule type" value="Genomic_DNA"/>
</dbReference>
<accession>X1DW25</accession>
<sequence length="45" mass="5116">MPDLKEHGCRIGWCAKKKARYGGGWNKDLEEGRCPICKGPLEKQK</sequence>
<gene>
    <name evidence="1" type="ORF">S03H2_09634</name>
</gene>